<sequence length="127" mass="13752">MRVLICGGRNHSATQTFNWLERNLHDEVSFKLGVNVWTLTHIIEGGARGADSGARRWGESAGVTVLTYPANWQMYGSSAGPKRNAHMLREGKPDVVVAFPGGRGTANMIMQAEGAGIPVIRVTDEMS</sequence>
<gene>
    <name evidence="2" type="ORF">D1O30_07130</name>
</gene>
<dbReference type="EMBL" id="QWDD01000001">
    <property type="protein sequence ID" value="RNJ49410.1"/>
    <property type="molecule type" value="Genomic_DNA"/>
</dbReference>
<accession>A0A3M9XR72</accession>
<keyword evidence="3" id="KW-1185">Reference proteome</keyword>
<organism evidence="2 3">
    <name type="scientific">Methylocystis hirsuta</name>
    <dbReference type="NCBI Taxonomy" id="369798"/>
    <lineage>
        <taxon>Bacteria</taxon>
        <taxon>Pseudomonadati</taxon>
        <taxon>Pseudomonadota</taxon>
        <taxon>Alphaproteobacteria</taxon>
        <taxon>Hyphomicrobiales</taxon>
        <taxon>Methylocystaceae</taxon>
        <taxon>Methylocystis</taxon>
    </lineage>
</organism>
<reference evidence="2 3" key="1">
    <citation type="submission" date="2018-08" db="EMBL/GenBank/DDBJ databases">
        <title>Genome sequence of Methylocystis hirsuta CSC1, a methanotroph able to accumulate PHAs.</title>
        <authorList>
            <person name="Bordel S."/>
            <person name="Rodriguez E."/>
            <person name="Gancedo J."/>
            <person name="Munoz R."/>
        </authorList>
    </citation>
    <scope>NUCLEOTIDE SEQUENCE [LARGE SCALE GENOMIC DNA]</scope>
    <source>
        <strain evidence="2 3">CSC1</strain>
    </source>
</reference>
<feature type="domain" description="YspA cpYpsA-related SLOG" evidence="1">
    <location>
        <begin position="1"/>
        <end position="75"/>
    </location>
</feature>
<dbReference type="Proteomes" id="UP000268623">
    <property type="component" value="Unassembled WGS sequence"/>
</dbReference>
<evidence type="ECO:0000313" key="2">
    <source>
        <dbReference type="EMBL" id="RNJ49410.1"/>
    </source>
</evidence>
<dbReference type="SUPFAM" id="SSF102405">
    <property type="entry name" value="MCP/YpsA-like"/>
    <property type="match status" value="1"/>
</dbReference>
<protein>
    <submittedName>
        <fullName evidence="2">DUF2493 domain-containing protein</fullName>
    </submittedName>
</protein>
<dbReference type="RefSeq" id="WP_123175376.1">
    <property type="nucleotide sequence ID" value="NZ_QWDD01000001.1"/>
</dbReference>
<dbReference type="AlphaFoldDB" id="A0A3M9XR72"/>
<evidence type="ECO:0000313" key="3">
    <source>
        <dbReference type="Proteomes" id="UP000268623"/>
    </source>
</evidence>
<comment type="caution">
    <text evidence="2">The sequence shown here is derived from an EMBL/GenBank/DDBJ whole genome shotgun (WGS) entry which is preliminary data.</text>
</comment>
<name>A0A3M9XR72_9HYPH</name>
<dbReference type="Pfam" id="PF10686">
    <property type="entry name" value="YAcAr"/>
    <property type="match status" value="1"/>
</dbReference>
<dbReference type="OrthoDB" id="572639at2"/>
<dbReference type="InterPro" id="IPR019627">
    <property type="entry name" value="YAcAr"/>
</dbReference>
<evidence type="ECO:0000259" key="1">
    <source>
        <dbReference type="Pfam" id="PF10686"/>
    </source>
</evidence>
<proteinExistence type="predicted"/>